<sequence>MKKLLLICLTASFIFGAAQEKKISFAKELNYQYVENNTPQPALKMYASNTNEFLTQTSFKDIPMYYYTDGLGTTVVSLAMNNRLNSSLNSWMLYGMGGYSGYGEPEKESFTLEVEKLDTKETILGIPCSHFLLSLKDGGRKDEKMKLCIDEKSPVNNFSVLNGIINQYVGKSKLKNSGLNGMILKGAPEKEYSKEYIVLTSIKDSKDFIYFDHKRAMTDQQRKMDSIMLAYKKMDEEYASADSADVAVDSVAAVADPYAYDNYYAIPDYVSEYKKAQDEDGSLAITNIPNENLWKGLPKHCKNFEKDLPEFKNKDLKKHLKNYVGQMCDMYLTQSGSHNVGIKLTLDEIRREVLYLNEVHDQLDESDQKKLKNYLKNLD</sequence>
<organism evidence="2 4">
    <name type="scientific">Chryseobacterium daecheongense</name>
    <dbReference type="NCBI Taxonomy" id="192389"/>
    <lineage>
        <taxon>Bacteria</taxon>
        <taxon>Pseudomonadati</taxon>
        <taxon>Bacteroidota</taxon>
        <taxon>Flavobacteriia</taxon>
        <taxon>Flavobacteriales</taxon>
        <taxon>Weeksellaceae</taxon>
        <taxon>Chryseobacterium group</taxon>
        <taxon>Chryseobacterium</taxon>
    </lineage>
</organism>
<dbReference type="AlphaFoldDB" id="A0A3N0VXK9"/>
<gene>
    <name evidence="3" type="ORF">BCF50_2245</name>
    <name evidence="2" type="ORF">EGI05_09250</name>
</gene>
<evidence type="ECO:0000313" key="2">
    <source>
        <dbReference type="EMBL" id="ROH97563.1"/>
    </source>
</evidence>
<dbReference type="EMBL" id="SOQW01000002">
    <property type="protein sequence ID" value="TDX93288.1"/>
    <property type="molecule type" value="Genomic_DNA"/>
</dbReference>
<evidence type="ECO:0000313" key="4">
    <source>
        <dbReference type="Proteomes" id="UP000269375"/>
    </source>
</evidence>
<dbReference type="Proteomes" id="UP000295709">
    <property type="component" value="Unassembled WGS sequence"/>
</dbReference>
<proteinExistence type="predicted"/>
<evidence type="ECO:0000256" key="1">
    <source>
        <dbReference type="SAM" id="SignalP"/>
    </source>
</evidence>
<dbReference type="EMBL" id="RJTX01000002">
    <property type="protein sequence ID" value="ROH97563.1"/>
    <property type="molecule type" value="Genomic_DNA"/>
</dbReference>
<dbReference type="Proteomes" id="UP000269375">
    <property type="component" value="Unassembled WGS sequence"/>
</dbReference>
<feature type="chain" id="PRO_5018315250" evidence="1">
    <location>
        <begin position="18"/>
        <end position="379"/>
    </location>
</feature>
<keyword evidence="1" id="KW-0732">Signal</keyword>
<reference evidence="3 5" key="2">
    <citation type="submission" date="2019-03" db="EMBL/GenBank/DDBJ databases">
        <title>Genomic Encyclopedia of Archaeal and Bacterial Type Strains, Phase II (KMG-II): from individual species to whole genera.</title>
        <authorList>
            <person name="Goeker M."/>
        </authorList>
    </citation>
    <scope>NUCLEOTIDE SEQUENCE [LARGE SCALE GENOMIC DNA]</scope>
    <source>
        <strain evidence="3 5">DSM 15235</strain>
    </source>
</reference>
<evidence type="ECO:0000313" key="5">
    <source>
        <dbReference type="Proteomes" id="UP000295709"/>
    </source>
</evidence>
<accession>A0A3N0VXK9</accession>
<name>A0A3N0VXK9_9FLAO</name>
<keyword evidence="5" id="KW-1185">Reference proteome</keyword>
<reference evidence="4" key="1">
    <citation type="submission" date="2018-11" db="EMBL/GenBank/DDBJ databases">
        <title>Proposal to divide the Flavobacteriaceae and reorganize its genera based on Amino Acid Identity values calculated from whole genome sequences.</title>
        <authorList>
            <person name="Nicholson A.C."/>
            <person name="Gulvik C.A."/>
            <person name="Whitney A.M."/>
            <person name="Humrighouse B.W."/>
            <person name="Bell M."/>
            <person name="Holmes B."/>
            <person name="Steigerwalt A."/>
            <person name="Villarma A."/>
            <person name="Sheth M."/>
            <person name="Batra D."/>
            <person name="Pryor J."/>
            <person name="Bernardet J.-F."/>
            <person name="Hugo C."/>
            <person name="Kampfer P."/>
            <person name="Newman J."/>
            <person name="Mcquiston J.R."/>
        </authorList>
    </citation>
    <scope>NUCLEOTIDE SEQUENCE [LARGE SCALE GENOMIC DNA]</scope>
    <source>
        <strain evidence="4">DSM 15235</strain>
    </source>
</reference>
<protein>
    <submittedName>
        <fullName evidence="2">Uncharacterized protein</fullName>
    </submittedName>
</protein>
<comment type="caution">
    <text evidence="2">The sequence shown here is derived from an EMBL/GenBank/DDBJ whole genome shotgun (WGS) entry which is preliminary data.</text>
</comment>
<dbReference type="RefSeq" id="WP_123262782.1">
    <property type="nucleotide sequence ID" value="NZ_RJTX01000002.1"/>
</dbReference>
<dbReference type="OrthoDB" id="1311865at2"/>
<feature type="signal peptide" evidence="1">
    <location>
        <begin position="1"/>
        <end position="17"/>
    </location>
</feature>
<evidence type="ECO:0000313" key="3">
    <source>
        <dbReference type="EMBL" id="TDX93288.1"/>
    </source>
</evidence>